<dbReference type="InterPro" id="IPR004134">
    <property type="entry name" value="Peptidase_C1B"/>
</dbReference>
<organism evidence="1 2">
    <name type="scientific">Hallella mizrahii</name>
    <dbReference type="NCBI Taxonomy" id="2606637"/>
    <lineage>
        <taxon>Bacteria</taxon>
        <taxon>Pseudomonadati</taxon>
        <taxon>Bacteroidota</taxon>
        <taxon>Bacteroidia</taxon>
        <taxon>Bacteroidales</taxon>
        <taxon>Prevotellaceae</taxon>
        <taxon>Hallella</taxon>
    </lineage>
</organism>
<dbReference type="GO" id="GO:0070005">
    <property type="term" value="F:cysteine-type aminopeptidase activity"/>
    <property type="evidence" value="ECO:0007669"/>
    <property type="project" value="InterPro"/>
</dbReference>
<protein>
    <submittedName>
        <fullName evidence="1">Cysteine protease</fullName>
    </submittedName>
</protein>
<evidence type="ECO:0000313" key="1">
    <source>
        <dbReference type="EMBL" id="MST83507.1"/>
    </source>
</evidence>
<name>A0A7K0KC50_9BACT</name>
<dbReference type="EMBL" id="VUNG01000003">
    <property type="protein sequence ID" value="MST83507.1"/>
    <property type="molecule type" value="Genomic_DNA"/>
</dbReference>
<dbReference type="RefSeq" id="WP_154533077.1">
    <property type="nucleotide sequence ID" value="NZ_VUNG01000003.1"/>
</dbReference>
<proteinExistence type="predicted"/>
<accession>A0A7K0KC50</accession>
<reference evidence="1 2" key="1">
    <citation type="submission" date="2019-08" db="EMBL/GenBank/DDBJ databases">
        <title>In-depth cultivation of the pig gut microbiome towards novel bacterial diversity and tailored functional studies.</title>
        <authorList>
            <person name="Wylensek D."/>
            <person name="Hitch T.C.A."/>
            <person name="Clavel T."/>
        </authorList>
    </citation>
    <scope>NUCLEOTIDE SEQUENCE [LARGE SCALE GENOMIC DNA]</scope>
    <source>
        <strain evidence="1 2">LKV-178-WT-2A</strain>
    </source>
</reference>
<sequence>MKKIVFGLLGLVMIISCGRPQKRQPVKSEFRNDVVIKTTPVLDQGRSPLCWAYAMLATIESEHLMQGDSVHLSVDYMARMLLKDEATNYYFNRNDGKVTMRGMASMVFDLMAMYGMLPYDSYYNNVSVDYPVVARTVQQIARASSSLSMLNERIDKTLDEQIGYLPGTIMMLGARYTPMEFAHSVCRPEEYLSLTSFSHHPFGKPFILEVPDNQMRDYFLNVPVDTLMHTIVHALKQGHPVCWEGDISEPGFDFKRGVAVLQNDKADYDQLDRQRAFETFRTTDDHCMELCGLAHDRRGHRFFIAKNSWGPNNRFGGFMYLSYQYVKLKTIAVYLSKDTMQY</sequence>
<keyword evidence="2" id="KW-1185">Reference proteome</keyword>
<gene>
    <name evidence="1" type="ORF">FYJ73_02205</name>
</gene>
<keyword evidence="1" id="KW-0645">Protease</keyword>
<dbReference type="GO" id="GO:0006508">
    <property type="term" value="P:proteolysis"/>
    <property type="evidence" value="ECO:0007669"/>
    <property type="project" value="UniProtKB-KW"/>
</dbReference>
<comment type="caution">
    <text evidence="1">The sequence shown here is derived from an EMBL/GenBank/DDBJ whole genome shotgun (WGS) entry which is preliminary data.</text>
</comment>
<keyword evidence="1" id="KW-0378">Hydrolase</keyword>
<dbReference type="Proteomes" id="UP000438914">
    <property type="component" value="Unassembled WGS sequence"/>
</dbReference>
<evidence type="ECO:0000313" key="2">
    <source>
        <dbReference type="Proteomes" id="UP000438914"/>
    </source>
</evidence>
<dbReference type="SUPFAM" id="SSF54001">
    <property type="entry name" value="Cysteine proteinases"/>
    <property type="match status" value="1"/>
</dbReference>
<dbReference type="Pfam" id="PF03051">
    <property type="entry name" value="Peptidase_C1_2"/>
    <property type="match status" value="1"/>
</dbReference>
<dbReference type="PROSITE" id="PS51257">
    <property type="entry name" value="PROKAR_LIPOPROTEIN"/>
    <property type="match status" value="1"/>
</dbReference>
<dbReference type="AlphaFoldDB" id="A0A7K0KC50"/>
<dbReference type="Gene3D" id="3.90.70.10">
    <property type="entry name" value="Cysteine proteinases"/>
    <property type="match status" value="1"/>
</dbReference>
<dbReference type="InterPro" id="IPR038765">
    <property type="entry name" value="Papain-like_cys_pep_sf"/>
</dbReference>